<dbReference type="Gene3D" id="3.40.190.290">
    <property type="match status" value="1"/>
</dbReference>
<dbReference type="InterPro" id="IPR000847">
    <property type="entry name" value="LysR_HTH_N"/>
</dbReference>
<name>A0A5P2HE19_9BURK</name>
<dbReference type="RefSeq" id="WP_150376994.1">
    <property type="nucleotide sequence ID" value="NZ_CP044067.1"/>
</dbReference>
<dbReference type="CDD" id="cd08472">
    <property type="entry name" value="PBP2_CrgA_like_3"/>
    <property type="match status" value="1"/>
</dbReference>
<evidence type="ECO:0000259" key="5">
    <source>
        <dbReference type="PROSITE" id="PS50931"/>
    </source>
</evidence>
<sequence>MGRLEAIRIFTKVAETQSFSKTADLMDIPRGSVSRTIQTLEEQLDVRLLSRSTRQVSLTDAGKLYYERCQQILTDLAEVEAQLTHARTVTQGTVRIDTSGSIARSLVIPALEAFYAEYPDIDVRIGIADRNIDLIQEGVDFVIRAGELEESSLVARRIGDARITTCASPAYLKRHGVPRTIADLEHHVAVNYASPRTGRILPFEFIDDGRPVAIAMKGRLAVNEGAAYIESAVRGLGVIQPTRFYVAEAVREGRLVEILQDARTLTTPLSIVYPNRNHINSAVRTFMDWLAETLRANPDIEG</sequence>
<evidence type="ECO:0000256" key="2">
    <source>
        <dbReference type="ARBA" id="ARBA00023015"/>
    </source>
</evidence>
<dbReference type="InterPro" id="IPR036390">
    <property type="entry name" value="WH_DNA-bd_sf"/>
</dbReference>
<comment type="similarity">
    <text evidence="1">Belongs to the LysR transcriptional regulatory family.</text>
</comment>
<evidence type="ECO:0000256" key="4">
    <source>
        <dbReference type="ARBA" id="ARBA00023163"/>
    </source>
</evidence>
<dbReference type="InterPro" id="IPR058163">
    <property type="entry name" value="LysR-type_TF_proteobact-type"/>
</dbReference>
<gene>
    <name evidence="6" type="ORF">FOB72_30720</name>
</gene>
<dbReference type="GO" id="GO:0006351">
    <property type="term" value="P:DNA-templated transcription"/>
    <property type="evidence" value="ECO:0007669"/>
    <property type="project" value="TreeGrafter"/>
</dbReference>
<organism evidence="6 7">
    <name type="scientific">Cupriavidus pauculus</name>
    <dbReference type="NCBI Taxonomy" id="82633"/>
    <lineage>
        <taxon>Bacteria</taxon>
        <taxon>Pseudomonadati</taxon>
        <taxon>Pseudomonadota</taxon>
        <taxon>Betaproteobacteria</taxon>
        <taxon>Burkholderiales</taxon>
        <taxon>Burkholderiaceae</taxon>
        <taxon>Cupriavidus</taxon>
    </lineage>
</organism>
<dbReference type="Pfam" id="PF03466">
    <property type="entry name" value="LysR_substrate"/>
    <property type="match status" value="1"/>
</dbReference>
<evidence type="ECO:0000256" key="1">
    <source>
        <dbReference type="ARBA" id="ARBA00009437"/>
    </source>
</evidence>
<keyword evidence="2" id="KW-0805">Transcription regulation</keyword>
<dbReference type="Gene3D" id="1.10.10.10">
    <property type="entry name" value="Winged helix-like DNA-binding domain superfamily/Winged helix DNA-binding domain"/>
    <property type="match status" value="1"/>
</dbReference>
<dbReference type="AlphaFoldDB" id="A0A5P2HE19"/>
<keyword evidence="3" id="KW-0238">DNA-binding</keyword>
<dbReference type="PANTHER" id="PTHR30537:SF72">
    <property type="entry name" value="LYSR FAMILY TRANSCRIPTIONAL REGULATOR"/>
    <property type="match status" value="1"/>
</dbReference>
<reference evidence="6 7" key="1">
    <citation type="submission" date="2019-09" db="EMBL/GenBank/DDBJ databases">
        <title>FDA dAtabase for Regulatory Grade micrObial Sequences (FDA-ARGOS): Supporting development and validation of Infectious Disease Dx tests.</title>
        <authorList>
            <person name="Sciortino C."/>
            <person name="Tallon L."/>
            <person name="Sadzewicz L."/>
            <person name="Vavikolanu K."/>
            <person name="Mehta A."/>
            <person name="Aluvathingal J."/>
            <person name="Nadendla S."/>
            <person name="Nandy P."/>
            <person name="Geyer C."/>
            <person name="Yan Y."/>
            <person name="Sichtig H."/>
        </authorList>
    </citation>
    <scope>NUCLEOTIDE SEQUENCE [LARGE SCALE GENOMIC DNA]</scope>
    <source>
        <strain evidence="6 7">FDAARGOS_664</strain>
    </source>
</reference>
<dbReference type="OrthoDB" id="9076738at2"/>
<dbReference type="GO" id="GO:0043565">
    <property type="term" value="F:sequence-specific DNA binding"/>
    <property type="evidence" value="ECO:0007669"/>
    <property type="project" value="TreeGrafter"/>
</dbReference>
<dbReference type="SUPFAM" id="SSF53850">
    <property type="entry name" value="Periplasmic binding protein-like II"/>
    <property type="match status" value="1"/>
</dbReference>
<evidence type="ECO:0000313" key="6">
    <source>
        <dbReference type="EMBL" id="QET06276.1"/>
    </source>
</evidence>
<protein>
    <submittedName>
        <fullName evidence="6">LysR family transcriptional regulator</fullName>
    </submittedName>
</protein>
<accession>A0A5P2HE19</accession>
<dbReference type="InterPro" id="IPR005119">
    <property type="entry name" value="LysR_subst-bd"/>
</dbReference>
<evidence type="ECO:0000256" key="3">
    <source>
        <dbReference type="ARBA" id="ARBA00023125"/>
    </source>
</evidence>
<feature type="domain" description="HTH lysR-type" evidence="5">
    <location>
        <begin position="1"/>
        <end position="59"/>
    </location>
</feature>
<dbReference type="PANTHER" id="PTHR30537">
    <property type="entry name" value="HTH-TYPE TRANSCRIPTIONAL REGULATOR"/>
    <property type="match status" value="1"/>
</dbReference>
<dbReference type="InterPro" id="IPR036388">
    <property type="entry name" value="WH-like_DNA-bd_sf"/>
</dbReference>
<dbReference type="Pfam" id="PF00126">
    <property type="entry name" value="HTH_1"/>
    <property type="match status" value="1"/>
</dbReference>
<dbReference type="GO" id="GO:0003700">
    <property type="term" value="F:DNA-binding transcription factor activity"/>
    <property type="evidence" value="ECO:0007669"/>
    <property type="project" value="InterPro"/>
</dbReference>
<keyword evidence="4" id="KW-0804">Transcription</keyword>
<dbReference type="FunFam" id="3.40.190.290:FF:000001">
    <property type="entry name" value="Transcriptional regulator, LysR family"/>
    <property type="match status" value="1"/>
</dbReference>
<dbReference type="PROSITE" id="PS50931">
    <property type="entry name" value="HTH_LYSR"/>
    <property type="match status" value="1"/>
</dbReference>
<dbReference type="Proteomes" id="UP000322822">
    <property type="component" value="Chromosome 2"/>
</dbReference>
<dbReference type="FunFam" id="1.10.10.10:FF:000001">
    <property type="entry name" value="LysR family transcriptional regulator"/>
    <property type="match status" value="1"/>
</dbReference>
<evidence type="ECO:0000313" key="7">
    <source>
        <dbReference type="Proteomes" id="UP000322822"/>
    </source>
</evidence>
<dbReference type="EMBL" id="CP044067">
    <property type="protein sequence ID" value="QET06276.1"/>
    <property type="molecule type" value="Genomic_DNA"/>
</dbReference>
<proteinExistence type="inferred from homology"/>
<dbReference type="SUPFAM" id="SSF46785">
    <property type="entry name" value="Winged helix' DNA-binding domain"/>
    <property type="match status" value="1"/>
</dbReference>